<reference evidence="1 2" key="1">
    <citation type="submission" date="2018-08" db="EMBL/GenBank/DDBJ databases">
        <title>Erythrobacter zhengii sp.nov., a bacterium isolated from deep-sea sediment.</title>
        <authorList>
            <person name="Fang C."/>
            <person name="Wu Y.-H."/>
            <person name="Sun C."/>
            <person name="Wang H."/>
            <person name="Cheng H."/>
            <person name="Meng F.-X."/>
            <person name="Wang C.-S."/>
            <person name="Xu X.-W."/>
        </authorList>
    </citation>
    <scope>NUCLEOTIDE SEQUENCE [LARGE SCALE GENOMIC DNA]</scope>
    <source>
        <strain evidence="1 2">V18</strain>
    </source>
</reference>
<sequence length="285" mass="31797">MSVIPCCQNAELRKKIEEFAETLKTEAHKLGDHGLDDQEFYNSGLFRGAIERVRGQFSATMRDKREFVKHVLNYMQDGGYIADWESAGEANRHDYAVKLNSGKTAVIELKGCLDGNNTNIFERPPHAQEFIIWSVCTNPGADPRHNAWSGIHTRLSAEIIYREQRVDGVVIWDMVCGTLGRPCPKLENQPERTTEVGPYSLPPACIYVMPATTPSPRNNSHPPAQKLDDVELLNAFHKCFGGDDAEVSYVDFEVAYQGSETVRTTTITRHGAIAQQSGATAIRRS</sequence>
<dbReference type="RefSeq" id="WP_119586669.1">
    <property type="nucleotide sequence ID" value="NZ_CAWODQ010000022.1"/>
</dbReference>
<accession>A0A418NTM9</accession>
<keyword evidence="2" id="KW-1185">Reference proteome</keyword>
<dbReference type="EMBL" id="QXFL01000003">
    <property type="protein sequence ID" value="RIV86852.1"/>
    <property type="molecule type" value="Genomic_DNA"/>
</dbReference>
<organism evidence="1 2">
    <name type="scientific">Aurantiacibacter zhengii</name>
    <dbReference type="NCBI Taxonomy" id="2307003"/>
    <lineage>
        <taxon>Bacteria</taxon>
        <taxon>Pseudomonadati</taxon>
        <taxon>Pseudomonadota</taxon>
        <taxon>Alphaproteobacteria</taxon>
        <taxon>Sphingomonadales</taxon>
        <taxon>Erythrobacteraceae</taxon>
        <taxon>Aurantiacibacter</taxon>
    </lineage>
</organism>
<gene>
    <name evidence="1" type="ORF">D2V07_09245</name>
</gene>
<dbReference type="AlphaFoldDB" id="A0A418NTM9"/>
<proteinExistence type="predicted"/>
<comment type="caution">
    <text evidence="1">The sequence shown here is derived from an EMBL/GenBank/DDBJ whole genome shotgun (WGS) entry which is preliminary data.</text>
</comment>
<evidence type="ECO:0000313" key="1">
    <source>
        <dbReference type="EMBL" id="RIV86852.1"/>
    </source>
</evidence>
<dbReference type="Proteomes" id="UP000286576">
    <property type="component" value="Unassembled WGS sequence"/>
</dbReference>
<evidence type="ECO:0000313" key="2">
    <source>
        <dbReference type="Proteomes" id="UP000286576"/>
    </source>
</evidence>
<protein>
    <submittedName>
        <fullName evidence="1">Uncharacterized protein</fullName>
    </submittedName>
</protein>
<dbReference type="OrthoDB" id="9179131at2"/>
<name>A0A418NTM9_9SPHN</name>